<proteinExistence type="predicted"/>
<evidence type="ECO:0000313" key="2">
    <source>
        <dbReference type="EMBL" id="SOQ54201.1"/>
    </source>
</evidence>
<dbReference type="PROSITE" id="PS51910">
    <property type="entry name" value="GH18_2"/>
    <property type="match status" value="1"/>
</dbReference>
<dbReference type="EMBL" id="ODYU01009633">
    <property type="protein sequence ID" value="SOQ54201.1"/>
    <property type="molecule type" value="Genomic_DNA"/>
</dbReference>
<evidence type="ECO:0000259" key="1">
    <source>
        <dbReference type="PROSITE" id="PS51910"/>
    </source>
</evidence>
<gene>
    <name evidence="2" type="ORF">SFRICE_026424</name>
</gene>
<dbReference type="GO" id="GO:0005975">
    <property type="term" value="P:carbohydrate metabolic process"/>
    <property type="evidence" value="ECO:0007669"/>
    <property type="project" value="InterPro"/>
</dbReference>
<reference evidence="2" key="1">
    <citation type="submission" date="2016-07" db="EMBL/GenBank/DDBJ databases">
        <authorList>
            <person name="Bretaudeau A."/>
        </authorList>
    </citation>
    <scope>NUCLEOTIDE SEQUENCE</scope>
    <source>
        <strain evidence="2">Rice</strain>
        <tissue evidence="2">Whole body</tissue>
    </source>
</reference>
<organism evidence="2">
    <name type="scientific">Spodoptera frugiperda</name>
    <name type="common">Fall armyworm</name>
    <dbReference type="NCBI Taxonomy" id="7108"/>
    <lineage>
        <taxon>Eukaryota</taxon>
        <taxon>Metazoa</taxon>
        <taxon>Ecdysozoa</taxon>
        <taxon>Arthropoda</taxon>
        <taxon>Hexapoda</taxon>
        <taxon>Insecta</taxon>
        <taxon>Pterygota</taxon>
        <taxon>Neoptera</taxon>
        <taxon>Endopterygota</taxon>
        <taxon>Lepidoptera</taxon>
        <taxon>Glossata</taxon>
        <taxon>Ditrysia</taxon>
        <taxon>Noctuoidea</taxon>
        <taxon>Noctuidae</taxon>
        <taxon>Amphipyrinae</taxon>
        <taxon>Spodoptera</taxon>
    </lineage>
</organism>
<dbReference type="AlphaFoldDB" id="A0A2H1WMA2"/>
<dbReference type="Gene3D" id="3.20.20.80">
    <property type="entry name" value="Glycosidases"/>
    <property type="match status" value="1"/>
</dbReference>
<sequence length="94" mass="10825">MIWSIETDDFHGACGKGSNPLLNAINTALKNWFLLFDDRWFKFPPLEALITLLSGSKDLMFGLAPLLPKRLKLNVPHSNEDEKKKKIFRHFLLT</sequence>
<protein>
    <submittedName>
        <fullName evidence="2">SFRICE_026424</fullName>
    </submittedName>
</protein>
<accession>A0A2H1WMA2</accession>
<name>A0A2H1WMA2_SPOFR</name>
<feature type="domain" description="GH18" evidence="1">
    <location>
        <begin position="1"/>
        <end position="32"/>
    </location>
</feature>
<dbReference type="InterPro" id="IPR001223">
    <property type="entry name" value="Glyco_hydro18_cat"/>
</dbReference>